<keyword evidence="2" id="KW-1185">Reference proteome</keyword>
<proteinExistence type="predicted"/>
<dbReference type="AlphaFoldDB" id="A0A7D9DLA6"/>
<gene>
    <name evidence="1" type="ORF">PACLA_8A011308</name>
</gene>
<dbReference type="OrthoDB" id="2408718at2759"/>
<dbReference type="EMBL" id="CACRXK020001259">
    <property type="protein sequence ID" value="CAB3987969.1"/>
    <property type="molecule type" value="Genomic_DNA"/>
</dbReference>
<dbReference type="InterPro" id="IPR039802">
    <property type="entry name" value="MTMR14"/>
</dbReference>
<dbReference type="InterPro" id="IPR029021">
    <property type="entry name" value="Prot-tyrosine_phosphatase-like"/>
</dbReference>
<dbReference type="PANTHER" id="PTHR13524">
    <property type="entry name" value="MYOTUBULARIN-RELATED"/>
    <property type="match status" value="1"/>
</dbReference>
<dbReference type="Proteomes" id="UP001152795">
    <property type="component" value="Unassembled WGS sequence"/>
</dbReference>
<dbReference type="SUPFAM" id="SSF52799">
    <property type="entry name" value="(Phosphotyrosine protein) phosphatases II"/>
    <property type="match status" value="1"/>
</dbReference>
<dbReference type="PANTHER" id="PTHR13524:SF2">
    <property type="entry name" value="MYOTUBULARIN-RELATED PROTEIN 14"/>
    <property type="match status" value="1"/>
</dbReference>
<comment type="caution">
    <text evidence="1">The sequence shown here is derived from an EMBL/GenBank/DDBJ whole genome shotgun (WGS) entry which is preliminary data.</text>
</comment>
<protein>
    <submittedName>
        <fullName evidence="1">Uncharacterized protein</fullName>
    </submittedName>
</protein>
<dbReference type="GO" id="GO:0004438">
    <property type="term" value="F:phosphatidylinositol-3-phosphate phosphatase activity"/>
    <property type="evidence" value="ECO:0007669"/>
    <property type="project" value="InterPro"/>
</dbReference>
<reference evidence="1" key="1">
    <citation type="submission" date="2020-04" db="EMBL/GenBank/DDBJ databases">
        <authorList>
            <person name="Alioto T."/>
            <person name="Alioto T."/>
            <person name="Gomez Garrido J."/>
        </authorList>
    </citation>
    <scope>NUCLEOTIDE SEQUENCE</scope>
    <source>
        <strain evidence="1">A484AB</strain>
    </source>
</reference>
<sequence length="168" mass="19241">MNLEEDIIKKDLCDLLSYFSKQTYSASSSDEKALRILDRCIDLFMKDYEISVLTNGNGELCGHYPQRIIIIESEILRGEELFTDRRVKINDTSQLKPLIGKARLARCRSRFVVPVISFSGKNICRSSTLSSFPEIAGRSGFNFLFSSPVFPDDELCDESDRYILWFSN</sequence>
<accession>A0A7D9DLA6</accession>
<organism evidence="1 2">
    <name type="scientific">Paramuricea clavata</name>
    <name type="common">Red gorgonian</name>
    <name type="synonym">Violescent sea-whip</name>
    <dbReference type="NCBI Taxonomy" id="317549"/>
    <lineage>
        <taxon>Eukaryota</taxon>
        <taxon>Metazoa</taxon>
        <taxon>Cnidaria</taxon>
        <taxon>Anthozoa</taxon>
        <taxon>Octocorallia</taxon>
        <taxon>Malacalcyonacea</taxon>
        <taxon>Plexauridae</taxon>
        <taxon>Paramuricea</taxon>
    </lineage>
</organism>
<name>A0A7D9DLA6_PARCT</name>
<evidence type="ECO:0000313" key="2">
    <source>
        <dbReference type="Proteomes" id="UP001152795"/>
    </source>
</evidence>
<evidence type="ECO:0000313" key="1">
    <source>
        <dbReference type="EMBL" id="CAB3987969.1"/>
    </source>
</evidence>